<dbReference type="EMBL" id="HF583643">
    <property type="protein sequence ID" value="CCQ43140.1"/>
    <property type="molecule type" value="Genomic_DNA"/>
</dbReference>
<evidence type="ECO:0000313" key="1">
    <source>
        <dbReference type="EMBL" id="CCQ43140.1"/>
    </source>
</evidence>
<proteinExistence type="predicted"/>
<reference evidence="1" key="1">
    <citation type="journal article" date="2013" name="PLoS ONE">
        <title>Direct detection of alternative open reading frames translation products in human significantly expands the proteome.</title>
        <authorList>
            <person name="Vanderperre B."/>
            <person name="Lucier J.-F."/>
            <person name="Motard J."/>
            <person name="Tremblay G."/>
            <person name="Vanderperre S."/>
            <person name="Wisztorski M."/>
            <person name="Salzet M."/>
            <person name="Boisvert F.-M."/>
            <person name="Roucou X."/>
        </authorList>
    </citation>
    <scope>NUCLEOTIDE SEQUENCE</scope>
</reference>
<sequence length="49" mass="5751">MNCSALNNHLLNRGRKPGLLLLLFFDIKKITSARYYSLLLKLFTIWLQV</sequence>
<dbReference type="AlphaFoldDB" id="L8E7A2"/>
<protein>
    <submittedName>
        <fullName evidence="1">Alternative protein GATM</fullName>
    </submittedName>
</protein>
<dbReference type="OrthoDB" id="10264242at2759"/>
<organism evidence="1">
    <name type="scientific">Homo sapiens</name>
    <name type="common">Human</name>
    <dbReference type="NCBI Taxonomy" id="9606"/>
    <lineage>
        <taxon>Eukaryota</taxon>
        <taxon>Metazoa</taxon>
        <taxon>Chordata</taxon>
        <taxon>Craniata</taxon>
        <taxon>Vertebrata</taxon>
        <taxon>Euteleostomi</taxon>
        <taxon>Mammalia</taxon>
        <taxon>Eutheria</taxon>
        <taxon>Euarchontoglires</taxon>
        <taxon>Primates</taxon>
        <taxon>Haplorrhini</taxon>
        <taxon>Catarrhini</taxon>
        <taxon>Hominidae</taxon>
        <taxon>Homo</taxon>
    </lineage>
</organism>
<dbReference type="ChiTaRS" id="GATM">
    <property type="organism name" value="human"/>
</dbReference>
<gene>
    <name evidence="1" type="primary">GATM</name>
</gene>
<name>L8E7A2_HUMAN</name>
<accession>L8E7A2</accession>